<gene>
    <name evidence="2" type="ORF">L0P57_06125</name>
</gene>
<evidence type="ECO:0000256" key="1">
    <source>
        <dbReference type="SAM" id="MobiDB-lite"/>
    </source>
</evidence>
<dbReference type="RefSeq" id="WP_191405863.1">
    <property type="nucleotide sequence ID" value="NZ_JAKNHQ010000006.1"/>
</dbReference>
<name>A0ABS9MI67_9FIRM</name>
<proteinExistence type="predicted"/>
<keyword evidence="3" id="KW-1185">Reference proteome</keyword>
<comment type="caution">
    <text evidence="2">The sequence shown here is derived from an EMBL/GenBank/DDBJ whole genome shotgun (WGS) entry which is preliminary data.</text>
</comment>
<dbReference type="EMBL" id="JAKNHQ010000006">
    <property type="protein sequence ID" value="MCG4610509.1"/>
    <property type="molecule type" value="Genomic_DNA"/>
</dbReference>
<feature type="compositionally biased region" description="Basic and acidic residues" evidence="1">
    <location>
        <begin position="1"/>
        <end position="11"/>
    </location>
</feature>
<organism evidence="2 3">
    <name type="scientific">Anaeromassilibacillus senegalensis</name>
    <dbReference type="NCBI Taxonomy" id="1673717"/>
    <lineage>
        <taxon>Bacteria</taxon>
        <taxon>Bacillati</taxon>
        <taxon>Bacillota</taxon>
        <taxon>Clostridia</taxon>
        <taxon>Eubacteriales</taxon>
        <taxon>Acutalibacteraceae</taxon>
        <taxon>Anaeromassilibacillus</taxon>
    </lineage>
</organism>
<reference evidence="2 3" key="1">
    <citation type="submission" date="2022-01" db="EMBL/GenBank/DDBJ databases">
        <title>Collection of gut derived symbiotic bacterial strains cultured from healthy donors.</title>
        <authorList>
            <person name="Lin H."/>
            <person name="Kohout C."/>
            <person name="Waligurski E."/>
            <person name="Pamer E.G."/>
        </authorList>
    </citation>
    <scope>NUCLEOTIDE SEQUENCE [LARGE SCALE GENOMIC DNA]</scope>
    <source>
        <strain evidence="2 3">DFI.7.58</strain>
    </source>
</reference>
<evidence type="ECO:0000313" key="2">
    <source>
        <dbReference type="EMBL" id="MCG4610509.1"/>
    </source>
</evidence>
<evidence type="ECO:0000313" key="3">
    <source>
        <dbReference type="Proteomes" id="UP001298681"/>
    </source>
</evidence>
<protein>
    <submittedName>
        <fullName evidence="2">Uncharacterized protein</fullName>
    </submittedName>
</protein>
<dbReference type="Proteomes" id="UP001298681">
    <property type="component" value="Unassembled WGS sequence"/>
</dbReference>
<accession>A0ABS9MI67</accession>
<feature type="region of interest" description="Disordered" evidence="1">
    <location>
        <begin position="1"/>
        <end position="47"/>
    </location>
</feature>
<sequence>MGLRGRGERTKTVPVAADGNSTRYQGSAYGSMRNKRREGAIRVVPQE</sequence>